<gene>
    <name evidence="2" type="ORF">CGI_10022299</name>
</gene>
<protein>
    <submittedName>
        <fullName evidence="2">Putative E3 ubiquitin-protein ligase HERC2</fullName>
    </submittedName>
</protein>
<dbReference type="GO" id="GO:0046872">
    <property type="term" value="F:metal ion binding"/>
    <property type="evidence" value="ECO:0007669"/>
    <property type="project" value="InterPro"/>
</dbReference>
<accession>K1R1H9</accession>
<dbReference type="InterPro" id="IPR036465">
    <property type="entry name" value="vWFA_dom_sf"/>
</dbReference>
<feature type="domain" description="MIB/HERC2" evidence="1">
    <location>
        <begin position="276"/>
        <end position="339"/>
    </location>
</feature>
<dbReference type="EMBL" id="JH818221">
    <property type="protein sequence ID" value="EKC43097.1"/>
    <property type="molecule type" value="Genomic_DNA"/>
</dbReference>
<dbReference type="GO" id="GO:0016567">
    <property type="term" value="P:protein ubiquitination"/>
    <property type="evidence" value="ECO:0007669"/>
    <property type="project" value="InterPro"/>
</dbReference>
<organism evidence="2">
    <name type="scientific">Magallana gigas</name>
    <name type="common">Pacific oyster</name>
    <name type="synonym">Crassostrea gigas</name>
    <dbReference type="NCBI Taxonomy" id="29159"/>
    <lineage>
        <taxon>Eukaryota</taxon>
        <taxon>Metazoa</taxon>
        <taxon>Spiralia</taxon>
        <taxon>Lophotrochozoa</taxon>
        <taxon>Mollusca</taxon>
        <taxon>Bivalvia</taxon>
        <taxon>Autobranchia</taxon>
        <taxon>Pteriomorphia</taxon>
        <taxon>Ostreida</taxon>
        <taxon>Ostreoidea</taxon>
        <taxon>Ostreidae</taxon>
        <taxon>Magallana</taxon>
    </lineage>
</organism>
<dbReference type="InterPro" id="IPR037252">
    <property type="entry name" value="Mib_Herc2_sf"/>
</dbReference>
<dbReference type="HOGENOM" id="CLU_041838_0_0_1"/>
<dbReference type="GO" id="GO:0004842">
    <property type="term" value="F:ubiquitin-protein transferase activity"/>
    <property type="evidence" value="ECO:0007669"/>
    <property type="project" value="InterPro"/>
</dbReference>
<feature type="domain" description="MIB/HERC2" evidence="1">
    <location>
        <begin position="201"/>
        <end position="276"/>
    </location>
</feature>
<dbReference type="PROSITE" id="PS51416">
    <property type="entry name" value="MIB_HERC2"/>
    <property type="match status" value="2"/>
</dbReference>
<dbReference type="AlphaFoldDB" id="K1R1H9"/>
<sequence length="339" mass="38079">MEDPINQEFDIEFRYQYGEGPCNVFILDTSSSLGEHGFTQMKEAFLSIIDEYAKHPEMDENVAVIVCGRETKFTHDLHFGGSSPLTAAFLLSKGCFMNGASHTRRVGDLYIHPRLILISDGRPTDFTAFSSSDDHSALESDENKDYLLQCTRDLGKLQPIFCIPVGRNPDWDDIFEVCLKKSLYRPVDRIEAEGGEDLNRFEERNHQMPPLGARVKRGRDWAWDDQDSLGPGTVIGHCKNMGWLTVEWDTGSRNIYRYGTTCLESDVYDVQVCNEPRILRNEPISTGCQVHRGPDWELKNQDGGTGSIGSVVTVVENGDILVRSCSEIVQTITISTDNA</sequence>
<dbReference type="InParanoid" id="K1R1H9"/>
<dbReference type="Gene3D" id="3.40.50.410">
    <property type="entry name" value="von Willebrand factor, type A domain"/>
    <property type="match status" value="1"/>
</dbReference>
<dbReference type="SUPFAM" id="SSF159034">
    <property type="entry name" value="Mib/herc2 domain-like"/>
    <property type="match status" value="2"/>
</dbReference>
<name>K1R1H9_MAGGI</name>
<dbReference type="InterPro" id="IPR010606">
    <property type="entry name" value="Mib_Herc2"/>
</dbReference>
<dbReference type="SUPFAM" id="SSF53300">
    <property type="entry name" value="vWA-like"/>
    <property type="match status" value="1"/>
</dbReference>
<dbReference type="Pfam" id="PF06701">
    <property type="entry name" value="MIB_HERC2"/>
    <property type="match status" value="1"/>
</dbReference>
<proteinExistence type="predicted"/>
<evidence type="ECO:0000313" key="2">
    <source>
        <dbReference type="EMBL" id="EKC43097.1"/>
    </source>
</evidence>
<reference evidence="2" key="1">
    <citation type="journal article" date="2012" name="Nature">
        <title>The oyster genome reveals stress adaptation and complexity of shell formation.</title>
        <authorList>
            <person name="Zhang G."/>
            <person name="Fang X."/>
            <person name="Guo X."/>
            <person name="Li L."/>
            <person name="Luo R."/>
            <person name="Xu F."/>
            <person name="Yang P."/>
            <person name="Zhang L."/>
            <person name="Wang X."/>
            <person name="Qi H."/>
            <person name="Xiong Z."/>
            <person name="Que H."/>
            <person name="Xie Y."/>
            <person name="Holland P.W."/>
            <person name="Paps J."/>
            <person name="Zhu Y."/>
            <person name="Wu F."/>
            <person name="Chen Y."/>
            <person name="Wang J."/>
            <person name="Peng C."/>
            <person name="Meng J."/>
            <person name="Yang L."/>
            <person name="Liu J."/>
            <person name="Wen B."/>
            <person name="Zhang N."/>
            <person name="Huang Z."/>
            <person name="Zhu Q."/>
            <person name="Feng Y."/>
            <person name="Mount A."/>
            <person name="Hedgecock D."/>
            <person name="Xu Z."/>
            <person name="Liu Y."/>
            <person name="Domazet-Loso T."/>
            <person name="Du Y."/>
            <person name="Sun X."/>
            <person name="Zhang S."/>
            <person name="Liu B."/>
            <person name="Cheng P."/>
            <person name="Jiang X."/>
            <person name="Li J."/>
            <person name="Fan D."/>
            <person name="Wang W."/>
            <person name="Fu W."/>
            <person name="Wang T."/>
            <person name="Wang B."/>
            <person name="Zhang J."/>
            <person name="Peng Z."/>
            <person name="Li Y."/>
            <person name="Li N."/>
            <person name="Wang J."/>
            <person name="Chen M."/>
            <person name="He Y."/>
            <person name="Tan F."/>
            <person name="Song X."/>
            <person name="Zheng Q."/>
            <person name="Huang R."/>
            <person name="Yang H."/>
            <person name="Du X."/>
            <person name="Chen L."/>
            <person name="Yang M."/>
            <person name="Gaffney P.M."/>
            <person name="Wang S."/>
            <person name="Luo L."/>
            <person name="She Z."/>
            <person name="Ming Y."/>
            <person name="Huang W."/>
            <person name="Zhang S."/>
            <person name="Huang B."/>
            <person name="Zhang Y."/>
            <person name="Qu T."/>
            <person name="Ni P."/>
            <person name="Miao G."/>
            <person name="Wang J."/>
            <person name="Wang Q."/>
            <person name="Steinberg C.E."/>
            <person name="Wang H."/>
            <person name="Li N."/>
            <person name="Qian L."/>
            <person name="Zhang G."/>
            <person name="Li Y."/>
            <person name="Yang H."/>
            <person name="Liu X."/>
            <person name="Wang J."/>
            <person name="Yin Y."/>
            <person name="Wang J."/>
        </authorList>
    </citation>
    <scope>NUCLEOTIDE SEQUENCE [LARGE SCALE GENOMIC DNA]</scope>
    <source>
        <strain evidence="2">05x7-T-G4-1.051#20</strain>
    </source>
</reference>
<dbReference type="Gene3D" id="2.30.30.40">
    <property type="entry name" value="SH3 Domains"/>
    <property type="match status" value="2"/>
</dbReference>
<evidence type="ECO:0000259" key="1">
    <source>
        <dbReference type="PROSITE" id="PS51416"/>
    </source>
</evidence>